<gene>
    <name evidence="5" type="ORF">CLV40_10195</name>
</gene>
<evidence type="ECO:0000313" key="6">
    <source>
        <dbReference type="Proteomes" id="UP000239203"/>
    </source>
</evidence>
<evidence type="ECO:0000256" key="2">
    <source>
        <dbReference type="ARBA" id="ARBA00022857"/>
    </source>
</evidence>
<sequence>MSGVRPYVLASVAVSVDGYIDDRTDQRLLLSNADDFARVDRERAGVDAILVGGETVRRDNPRLLVNDPELRAQRVARGRSAYPLKVVVSGSGELDPGLNFFHHGDGKVLYTTDAGAAVARRLDIDTVSLGATIDFGALLDDLGRRGVRRLMVEGGQRIHTAFLQAGLVDELHLVIAPVVVGQTGAPRFLGDGDFPRHRMRLVDATRIGDVVLLRYFPKETS</sequence>
<evidence type="ECO:0000259" key="4">
    <source>
        <dbReference type="Pfam" id="PF01872"/>
    </source>
</evidence>
<keyword evidence="6" id="KW-1185">Reference proteome</keyword>
<dbReference type="EMBL" id="PTIX01000001">
    <property type="protein sequence ID" value="PPK70909.1"/>
    <property type="molecule type" value="Genomic_DNA"/>
</dbReference>
<dbReference type="GO" id="GO:0008703">
    <property type="term" value="F:5-amino-6-(5-phosphoribosylamino)uracil reductase activity"/>
    <property type="evidence" value="ECO:0007669"/>
    <property type="project" value="InterPro"/>
</dbReference>
<dbReference type="Pfam" id="PF01872">
    <property type="entry name" value="RibD_C"/>
    <property type="match status" value="1"/>
</dbReference>
<dbReference type="Proteomes" id="UP000239203">
    <property type="component" value="Unassembled WGS sequence"/>
</dbReference>
<evidence type="ECO:0000313" key="5">
    <source>
        <dbReference type="EMBL" id="PPK70909.1"/>
    </source>
</evidence>
<evidence type="ECO:0000256" key="1">
    <source>
        <dbReference type="ARBA" id="ARBA00005104"/>
    </source>
</evidence>
<dbReference type="InterPro" id="IPR050765">
    <property type="entry name" value="Riboflavin_Biosynth_HTPR"/>
</dbReference>
<organism evidence="5 6">
    <name type="scientific">Actinokineospora auranticolor</name>
    <dbReference type="NCBI Taxonomy" id="155976"/>
    <lineage>
        <taxon>Bacteria</taxon>
        <taxon>Bacillati</taxon>
        <taxon>Actinomycetota</taxon>
        <taxon>Actinomycetes</taxon>
        <taxon>Pseudonocardiales</taxon>
        <taxon>Pseudonocardiaceae</taxon>
        <taxon>Actinokineospora</taxon>
    </lineage>
</organism>
<dbReference type="SUPFAM" id="SSF53597">
    <property type="entry name" value="Dihydrofolate reductase-like"/>
    <property type="match status" value="1"/>
</dbReference>
<name>A0A2S6H0A2_9PSEU</name>
<protein>
    <submittedName>
        <fullName evidence="5">5-amino-6-(5-phosphoribosylamino)uracil reductase</fullName>
    </submittedName>
</protein>
<reference evidence="5 6" key="1">
    <citation type="submission" date="2018-02" db="EMBL/GenBank/DDBJ databases">
        <title>Genomic Encyclopedia of Archaeal and Bacterial Type Strains, Phase II (KMG-II): from individual species to whole genera.</title>
        <authorList>
            <person name="Goeker M."/>
        </authorList>
    </citation>
    <scope>NUCLEOTIDE SEQUENCE [LARGE SCALE GENOMIC DNA]</scope>
    <source>
        <strain evidence="5 6">YU 961-1</strain>
    </source>
</reference>
<feature type="domain" description="Bacterial bifunctional deaminase-reductase C-terminal" evidence="4">
    <location>
        <begin position="6"/>
        <end position="212"/>
    </location>
</feature>
<dbReference type="PANTHER" id="PTHR38011">
    <property type="entry name" value="DIHYDROFOLATE REDUCTASE FAMILY PROTEIN (AFU_ORTHOLOGUE AFUA_8G06820)"/>
    <property type="match status" value="1"/>
</dbReference>
<dbReference type="GO" id="GO:0009231">
    <property type="term" value="P:riboflavin biosynthetic process"/>
    <property type="evidence" value="ECO:0007669"/>
    <property type="project" value="InterPro"/>
</dbReference>
<proteinExistence type="predicted"/>
<comment type="caution">
    <text evidence="5">The sequence shown here is derived from an EMBL/GenBank/DDBJ whole genome shotgun (WGS) entry which is preliminary data.</text>
</comment>
<dbReference type="RefSeq" id="WP_245930902.1">
    <property type="nucleotide sequence ID" value="NZ_CP154825.1"/>
</dbReference>
<evidence type="ECO:0000256" key="3">
    <source>
        <dbReference type="ARBA" id="ARBA00023002"/>
    </source>
</evidence>
<dbReference type="Gene3D" id="3.40.430.10">
    <property type="entry name" value="Dihydrofolate Reductase, subunit A"/>
    <property type="match status" value="1"/>
</dbReference>
<dbReference type="PANTHER" id="PTHR38011:SF7">
    <property type="entry name" value="2,5-DIAMINO-6-RIBOSYLAMINO-4(3H)-PYRIMIDINONE 5'-PHOSPHATE REDUCTASE"/>
    <property type="match status" value="1"/>
</dbReference>
<accession>A0A2S6H0A2</accession>
<dbReference type="AlphaFoldDB" id="A0A2S6H0A2"/>
<dbReference type="InterPro" id="IPR002734">
    <property type="entry name" value="RibDG_C"/>
</dbReference>
<keyword evidence="3" id="KW-0560">Oxidoreductase</keyword>
<dbReference type="InterPro" id="IPR024072">
    <property type="entry name" value="DHFR-like_dom_sf"/>
</dbReference>
<comment type="pathway">
    <text evidence="1">Cofactor biosynthesis; riboflavin biosynthesis.</text>
</comment>
<keyword evidence="2" id="KW-0521">NADP</keyword>